<dbReference type="Proteomes" id="UP001221413">
    <property type="component" value="Unassembled WGS sequence"/>
</dbReference>
<comment type="similarity">
    <text evidence="4">Belongs to the eukaryotic/archaeal RNase P protein component 4 family.</text>
</comment>
<keyword evidence="3" id="KW-0862">Zinc</keyword>
<feature type="compositionally biased region" description="Low complexity" evidence="5">
    <location>
        <begin position="55"/>
        <end position="65"/>
    </location>
</feature>
<dbReference type="AlphaFoldDB" id="A0AAD6NHA7"/>
<dbReference type="PANTHER" id="PTHR14742:SF0">
    <property type="entry name" value="RIBONUCLEASE P PROTEIN SUBUNIT P21"/>
    <property type="match status" value="1"/>
</dbReference>
<proteinExistence type="inferred from homology"/>
<keyword evidence="7" id="KW-1185">Reference proteome</keyword>
<evidence type="ECO:0000256" key="1">
    <source>
        <dbReference type="ARBA" id="ARBA00022694"/>
    </source>
</evidence>
<accession>A0AAD6NHA7</accession>
<feature type="compositionally biased region" description="Acidic residues" evidence="5">
    <location>
        <begin position="241"/>
        <end position="251"/>
    </location>
</feature>
<dbReference type="EMBL" id="JAQGDS010000009">
    <property type="protein sequence ID" value="KAJ6258264.1"/>
    <property type="molecule type" value="Genomic_DNA"/>
</dbReference>
<feature type="region of interest" description="Disordered" evidence="5">
    <location>
        <begin position="22"/>
        <end position="65"/>
    </location>
</feature>
<dbReference type="Gene3D" id="6.20.50.20">
    <property type="match status" value="1"/>
</dbReference>
<evidence type="ECO:0000313" key="6">
    <source>
        <dbReference type="EMBL" id="KAJ6258264.1"/>
    </source>
</evidence>
<dbReference type="Pfam" id="PF04032">
    <property type="entry name" value="Rpr2"/>
    <property type="match status" value="1"/>
</dbReference>
<feature type="compositionally biased region" description="Basic and acidic residues" evidence="5">
    <location>
        <begin position="207"/>
        <end position="231"/>
    </location>
</feature>
<keyword evidence="1" id="KW-0819">tRNA processing</keyword>
<evidence type="ECO:0000256" key="2">
    <source>
        <dbReference type="ARBA" id="ARBA00022723"/>
    </source>
</evidence>
<dbReference type="GO" id="GO:0008033">
    <property type="term" value="P:tRNA processing"/>
    <property type="evidence" value="ECO:0007669"/>
    <property type="project" value="UniProtKB-KW"/>
</dbReference>
<comment type="caution">
    <text evidence="6">The sequence shown here is derived from an EMBL/GenBank/DDBJ whole genome shotgun (WGS) entry which is preliminary data.</text>
</comment>
<organism evidence="6 7">
    <name type="scientific">Drechslerella dactyloides</name>
    <name type="common">Nematode-trapping fungus</name>
    <name type="synonym">Arthrobotrys dactyloides</name>
    <dbReference type="NCBI Taxonomy" id="74499"/>
    <lineage>
        <taxon>Eukaryota</taxon>
        <taxon>Fungi</taxon>
        <taxon>Dikarya</taxon>
        <taxon>Ascomycota</taxon>
        <taxon>Pezizomycotina</taxon>
        <taxon>Orbiliomycetes</taxon>
        <taxon>Orbiliales</taxon>
        <taxon>Orbiliaceae</taxon>
        <taxon>Drechslerella</taxon>
    </lineage>
</organism>
<dbReference type="GO" id="GO:0005655">
    <property type="term" value="C:nucleolar ribonuclease P complex"/>
    <property type="evidence" value="ECO:0007669"/>
    <property type="project" value="TreeGrafter"/>
</dbReference>
<reference evidence="6" key="1">
    <citation type="submission" date="2023-01" db="EMBL/GenBank/DDBJ databases">
        <title>The chitinases involved in constricting ring structure development in the nematode-trapping fungus Drechslerella dactyloides.</title>
        <authorList>
            <person name="Wang R."/>
            <person name="Zhang L."/>
            <person name="Tang P."/>
            <person name="Li S."/>
            <person name="Liang L."/>
        </authorList>
    </citation>
    <scope>NUCLEOTIDE SEQUENCE</scope>
    <source>
        <strain evidence="6">YMF1.00031</strain>
    </source>
</reference>
<gene>
    <name evidence="6" type="ORF">Dda_7183</name>
</gene>
<evidence type="ECO:0000256" key="4">
    <source>
        <dbReference type="ARBA" id="ARBA00038402"/>
    </source>
</evidence>
<keyword evidence="2" id="KW-0479">Metal-binding</keyword>
<evidence type="ECO:0008006" key="8">
    <source>
        <dbReference type="Google" id="ProtNLM"/>
    </source>
</evidence>
<dbReference type="GO" id="GO:0046872">
    <property type="term" value="F:metal ion binding"/>
    <property type="evidence" value="ECO:0007669"/>
    <property type="project" value="UniProtKB-KW"/>
</dbReference>
<evidence type="ECO:0000256" key="5">
    <source>
        <dbReference type="SAM" id="MobiDB-lite"/>
    </source>
</evidence>
<name>A0AAD6NHA7_DREDA</name>
<evidence type="ECO:0000256" key="3">
    <source>
        <dbReference type="ARBA" id="ARBA00022833"/>
    </source>
</evidence>
<dbReference type="PANTHER" id="PTHR14742">
    <property type="entry name" value="RIBONUCLEASE P SUBUNIT P21"/>
    <property type="match status" value="1"/>
</dbReference>
<sequence length="251" mass="27021">MGKGAAAVKLSPTSAVLLETARTLSPRNRQATTATPHPSLSQPPRHNRYSKIPSITTATTTTTTRRAIAMAKTKPTDKTPQPPPPQRAVLSRLSFLYQAGALLSLPVGTPAEQPSAPVGLSRYYTSHLLSVSRKSVQRLSPAVKHSICKRCCSVLIPGVSCTNRVENTSKNERKPWADVLVVQCTFCKACKRFPMLDRAQFKSKASETKAAKDKDISDAPEKGMMSKERTGGDTMAMDICPADDDTAPAGT</sequence>
<dbReference type="InterPro" id="IPR007175">
    <property type="entry name" value="Rpr2/Snm1/Rpp21"/>
</dbReference>
<protein>
    <recommendedName>
        <fullName evidence="8">Rpr2-domain-containing protein</fullName>
    </recommendedName>
</protein>
<feature type="compositionally biased region" description="Polar residues" evidence="5">
    <location>
        <begin position="22"/>
        <end position="44"/>
    </location>
</feature>
<feature type="region of interest" description="Disordered" evidence="5">
    <location>
        <begin position="207"/>
        <end position="251"/>
    </location>
</feature>
<evidence type="ECO:0000313" key="7">
    <source>
        <dbReference type="Proteomes" id="UP001221413"/>
    </source>
</evidence>